<keyword evidence="5 8" id="KW-1133">Transmembrane helix</keyword>
<evidence type="ECO:0000256" key="4">
    <source>
        <dbReference type="ARBA" id="ARBA00022729"/>
    </source>
</evidence>
<sequence length="655" mass="72544">MKLATLSWLVASMLPSAALAQTFQYGSRFPKNKLYNLEPDTIGLDSIDGTVAAFGDFNGDKFTDLFVLSSDQTSVSIYLWNHEGFTFRGLAKSKTIQPGFIITNVVPGDYNYDGKLDVLLMGEQNPDKNPTNEIKMQIYLGNGNDTFESETIKLPSAHHALPIVLDVNGDMKTDILGYSLETKQLSLWMNEALSESNDTSTLFNVTSASPLFDKSMTDRCTWANPHSNAFVDLDGDCLADLVFVCSKSSGSKSIQIWTNRRDEGFKLSHEADLPSGAGPLSFADIDGDGSIDIVFPVCQNKVCSVHVVYNQQMGLCSKSQEASTTCRSAQHLCVADPNFAFDFTKPNTQHYVVFDIDTYLDDNEFILTEDVNFRGQLPVPVHTGDYNLDGYPDLLVTTNQRVLLLESILCDSTLCSSSAQSASRRTFSIVTTGADILNKMSNPTQAAFFDIDEDGSLDILVLQNLQKNSDAKRTPNFVINNFFNDAFFLKGLVSNGVADLEAYGVSYPGASLKFTVLDTAGVKRSHQISQLAQSGYMALQTPYCLFGLGRTNNYVEEMFAGVSRHQEKNYFFYEGVIPNSQLVFLPYQPEHVQDSSSWKVELYIKPADYVPWVLAVLVGASIILAVVVVVLRTLEKKEDEMERRKALHIINFDAL</sequence>
<name>A0A8H4BCX0_MUCCL</name>
<keyword evidence="7" id="KW-0325">Glycoprotein</keyword>
<dbReference type="Gene3D" id="2.130.10.130">
    <property type="entry name" value="Integrin alpha, N-terminal"/>
    <property type="match status" value="2"/>
</dbReference>
<dbReference type="Pfam" id="PF13517">
    <property type="entry name" value="FG-GAP_3"/>
    <property type="match status" value="2"/>
</dbReference>
<evidence type="ECO:0000256" key="6">
    <source>
        <dbReference type="ARBA" id="ARBA00023136"/>
    </source>
</evidence>
<dbReference type="EMBL" id="JAAECE010000006">
    <property type="protein sequence ID" value="KAF1799689.1"/>
    <property type="molecule type" value="Genomic_DNA"/>
</dbReference>
<feature type="domain" description="T-cell immunomodulatory protein TIP C2" evidence="10">
    <location>
        <begin position="503"/>
        <end position="603"/>
    </location>
</feature>
<reference evidence="11 12" key="1">
    <citation type="submission" date="2019-09" db="EMBL/GenBank/DDBJ databases">
        <authorList>
            <consortium name="DOE Joint Genome Institute"/>
            <person name="Mondo S.J."/>
            <person name="Navarro-Mendoza M.I."/>
            <person name="Perez-Arques C."/>
            <person name="Panchal S."/>
            <person name="Nicolas F.E."/>
            <person name="Ganguly P."/>
            <person name="Pangilinan J."/>
            <person name="Grigoriev I."/>
            <person name="Heitman J."/>
            <person name="Sanya K."/>
            <person name="Garre V."/>
        </authorList>
    </citation>
    <scope>NUCLEOTIDE SEQUENCE [LARGE SCALE GENOMIC DNA]</scope>
    <source>
        <strain evidence="11 12">MU402</strain>
    </source>
</reference>
<evidence type="ECO:0000256" key="3">
    <source>
        <dbReference type="ARBA" id="ARBA00022692"/>
    </source>
</evidence>
<dbReference type="InterPro" id="IPR024881">
    <property type="entry name" value="Tip"/>
</dbReference>
<dbReference type="InterPro" id="IPR057089">
    <property type="entry name" value="C2_TIP"/>
</dbReference>
<keyword evidence="3 8" id="KW-0812">Transmembrane</keyword>
<evidence type="ECO:0000256" key="5">
    <source>
        <dbReference type="ARBA" id="ARBA00022989"/>
    </source>
</evidence>
<feature type="transmembrane region" description="Helical" evidence="8">
    <location>
        <begin position="609"/>
        <end position="634"/>
    </location>
</feature>
<proteinExistence type="inferred from homology"/>
<evidence type="ECO:0000256" key="2">
    <source>
        <dbReference type="ARBA" id="ARBA00006496"/>
    </source>
</evidence>
<keyword evidence="6 8" id="KW-0472">Membrane</keyword>
<dbReference type="InterPro" id="IPR013517">
    <property type="entry name" value="FG-GAP"/>
</dbReference>
<evidence type="ECO:0000256" key="7">
    <source>
        <dbReference type="ARBA" id="ARBA00023180"/>
    </source>
</evidence>
<evidence type="ECO:0000256" key="9">
    <source>
        <dbReference type="SAM" id="SignalP"/>
    </source>
</evidence>
<evidence type="ECO:0000313" key="12">
    <source>
        <dbReference type="Proteomes" id="UP000469890"/>
    </source>
</evidence>
<evidence type="ECO:0000256" key="1">
    <source>
        <dbReference type="ARBA" id="ARBA00004479"/>
    </source>
</evidence>
<evidence type="ECO:0000256" key="8">
    <source>
        <dbReference type="SAM" id="Phobius"/>
    </source>
</evidence>
<dbReference type="Pfam" id="PF23122">
    <property type="entry name" value="C2_ITFG1"/>
    <property type="match status" value="1"/>
</dbReference>
<dbReference type="GO" id="GO:0005886">
    <property type="term" value="C:plasma membrane"/>
    <property type="evidence" value="ECO:0007669"/>
    <property type="project" value="TreeGrafter"/>
</dbReference>
<comment type="caution">
    <text evidence="11">The sequence shown here is derived from an EMBL/GenBank/DDBJ whole genome shotgun (WGS) entry which is preliminary data.</text>
</comment>
<organism evidence="11 12">
    <name type="scientific">Mucor circinelloides f. lusitanicus</name>
    <name type="common">Mucor racemosus var. lusitanicus</name>
    <dbReference type="NCBI Taxonomy" id="29924"/>
    <lineage>
        <taxon>Eukaryota</taxon>
        <taxon>Fungi</taxon>
        <taxon>Fungi incertae sedis</taxon>
        <taxon>Mucoromycota</taxon>
        <taxon>Mucoromycotina</taxon>
        <taxon>Mucoromycetes</taxon>
        <taxon>Mucorales</taxon>
        <taxon>Mucorineae</taxon>
        <taxon>Mucoraceae</taxon>
        <taxon>Mucor</taxon>
    </lineage>
</organism>
<dbReference type="InterPro" id="IPR028994">
    <property type="entry name" value="Integrin_alpha_N"/>
</dbReference>
<feature type="chain" id="PRO_5034905660" description="T-cell immunomodulatory protein TIP C2 domain-containing protein" evidence="9">
    <location>
        <begin position="21"/>
        <end position="655"/>
    </location>
</feature>
<comment type="similarity">
    <text evidence="2">Belongs to the TIP family.</text>
</comment>
<dbReference type="PANTHER" id="PTHR13412:SF0">
    <property type="entry name" value="T-CELL IMMUNOMODULATORY PROTEIN"/>
    <property type="match status" value="1"/>
</dbReference>
<comment type="subcellular location">
    <subcellularLocation>
        <location evidence="1">Membrane</location>
        <topology evidence="1">Single-pass type I membrane protein</topology>
    </subcellularLocation>
</comment>
<accession>A0A8H4BCX0</accession>
<dbReference type="PANTHER" id="PTHR13412">
    <property type="entry name" value="T-CELL IMMUNOMODULATORY PROTEIN HOMOLOG"/>
    <property type="match status" value="1"/>
</dbReference>
<evidence type="ECO:0000259" key="10">
    <source>
        <dbReference type="Pfam" id="PF23122"/>
    </source>
</evidence>
<dbReference type="AlphaFoldDB" id="A0A8H4BCX0"/>
<gene>
    <name evidence="11" type="ORF">FB192DRAFT_1388023</name>
</gene>
<dbReference type="SUPFAM" id="SSF69318">
    <property type="entry name" value="Integrin alpha N-terminal domain"/>
    <property type="match status" value="1"/>
</dbReference>
<keyword evidence="4 9" id="KW-0732">Signal</keyword>
<evidence type="ECO:0000313" key="11">
    <source>
        <dbReference type="EMBL" id="KAF1799689.1"/>
    </source>
</evidence>
<protein>
    <recommendedName>
        <fullName evidence="10">T-cell immunomodulatory protein TIP C2 domain-containing protein</fullName>
    </recommendedName>
</protein>
<feature type="signal peptide" evidence="9">
    <location>
        <begin position="1"/>
        <end position="20"/>
    </location>
</feature>
<dbReference type="Proteomes" id="UP000469890">
    <property type="component" value="Unassembled WGS sequence"/>
</dbReference>